<sequence>MENSNPLNIVVVGASAGGFAAVSKLLSSIDGDLNATIFIVVHISRNSDAEIICKMLQKHTTMLCKVAVNGEMIESHNVYIASSDHHMLLENGRILVQKGAYENHYRPSIDVLFRSAAAAYGACVTGIILTGMLDDGTSGMYAIKRSGGLCIVQDPEDAEFPNMPYSVINNVAVDYQLPVAEMGPKLIQLLMNRSCVKGEIPGDVKIEAEITRRMSSNAEDLKKLGPAMDLTCPDCGGTLHKIEHDAIPRFRCFTGHAFTGTILEDLQLTSLEESIWTAIRMMEERRNLLSAIHDSSGRKVERAEQLTVHIGRLKAMLQTINKDV</sequence>
<gene>
    <name evidence="6" type="ORF">GCM10011387_08930</name>
</gene>
<dbReference type="GO" id="GO:0008984">
    <property type="term" value="F:protein-glutamate methylesterase activity"/>
    <property type="evidence" value="ECO:0007669"/>
    <property type="project" value="UniProtKB-EC"/>
</dbReference>
<dbReference type="GO" id="GO:0006935">
    <property type="term" value="P:chemotaxis"/>
    <property type="evidence" value="ECO:0007669"/>
    <property type="project" value="UniProtKB-UniRule"/>
</dbReference>
<keyword evidence="7" id="KW-1185">Reference proteome</keyword>
<reference evidence="6" key="1">
    <citation type="journal article" date="2014" name="Int. J. Syst. Evol. Microbiol.">
        <title>Complete genome sequence of Corynebacterium casei LMG S-19264T (=DSM 44701T), isolated from a smear-ripened cheese.</title>
        <authorList>
            <consortium name="US DOE Joint Genome Institute (JGI-PGF)"/>
            <person name="Walter F."/>
            <person name="Albersmeier A."/>
            <person name="Kalinowski J."/>
            <person name="Ruckert C."/>
        </authorList>
    </citation>
    <scope>NUCLEOTIDE SEQUENCE</scope>
    <source>
        <strain evidence="6">CGMCC 1.15343</strain>
    </source>
</reference>
<dbReference type="EC" id="3.1.1.61" evidence="2"/>
<feature type="active site" evidence="4">
    <location>
        <position position="42"/>
    </location>
</feature>
<dbReference type="AlphaFoldDB" id="A0A916X9L2"/>
<name>A0A916X9L2_9SPHI</name>
<evidence type="ECO:0000313" key="6">
    <source>
        <dbReference type="EMBL" id="GGC57527.1"/>
    </source>
</evidence>
<dbReference type="SUPFAM" id="SSF52738">
    <property type="entry name" value="Methylesterase CheB, C-terminal domain"/>
    <property type="match status" value="1"/>
</dbReference>
<accession>A0A916X9L2</accession>
<dbReference type="GO" id="GO:0005737">
    <property type="term" value="C:cytoplasm"/>
    <property type="evidence" value="ECO:0007669"/>
    <property type="project" value="InterPro"/>
</dbReference>
<reference evidence="6" key="2">
    <citation type="submission" date="2020-09" db="EMBL/GenBank/DDBJ databases">
        <authorList>
            <person name="Sun Q."/>
            <person name="Zhou Y."/>
        </authorList>
    </citation>
    <scope>NUCLEOTIDE SEQUENCE</scope>
    <source>
        <strain evidence="6">CGMCC 1.15343</strain>
    </source>
</reference>
<dbReference type="Pfam" id="PF01339">
    <property type="entry name" value="CheB_methylest"/>
    <property type="match status" value="1"/>
</dbReference>
<dbReference type="PROSITE" id="PS50122">
    <property type="entry name" value="CHEB"/>
    <property type="match status" value="1"/>
</dbReference>
<evidence type="ECO:0000259" key="5">
    <source>
        <dbReference type="PROSITE" id="PS50122"/>
    </source>
</evidence>
<keyword evidence="1 4" id="KW-0378">Hydrolase</keyword>
<organism evidence="6 7">
    <name type="scientific">Pedobacter quisquiliarum</name>
    <dbReference type="NCBI Taxonomy" id="1834438"/>
    <lineage>
        <taxon>Bacteria</taxon>
        <taxon>Pseudomonadati</taxon>
        <taxon>Bacteroidota</taxon>
        <taxon>Sphingobacteriia</taxon>
        <taxon>Sphingobacteriales</taxon>
        <taxon>Sphingobacteriaceae</taxon>
        <taxon>Pedobacter</taxon>
    </lineage>
</organism>
<dbReference type="Proteomes" id="UP000651668">
    <property type="component" value="Unassembled WGS sequence"/>
</dbReference>
<comment type="catalytic activity">
    <reaction evidence="3">
        <text>[protein]-L-glutamate 5-O-methyl ester + H2O = L-glutamyl-[protein] + methanol + H(+)</text>
        <dbReference type="Rhea" id="RHEA:23236"/>
        <dbReference type="Rhea" id="RHEA-COMP:10208"/>
        <dbReference type="Rhea" id="RHEA-COMP:10311"/>
        <dbReference type="ChEBI" id="CHEBI:15377"/>
        <dbReference type="ChEBI" id="CHEBI:15378"/>
        <dbReference type="ChEBI" id="CHEBI:17790"/>
        <dbReference type="ChEBI" id="CHEBI:29973"/>
        <dbReference type="ChEBI" id="CHEBI:82795"/>
        <dbReference type="EC" id="3.1.1.61"/>
    </reaction>
</comment>
<proteinExistence type="predicted"/>
<feature type="domain" description="CheB-type methylesterase" evidence="5">
    <location>
        <begin position="6"/>
        <end position="188"/>
    </location>
</feature>
<dbReference type="RefSeq" id="WP_188625634.1">
    <property type="nucleotide sequence ID" value="NZ_BMIL01000002.1"/>
</dbReference>
<dbReference type="InterPro" id="IPR000673">
    <property type="entry name" value="Sig_transdc_resp-reg_Me-estase"/>
</dbReference>
<protein>
    <recommendedName>
        <fullName evidence="2">protein-glutamate methylesterase</fullName>
        <ecNumber evidence="2">3.1.1.61</ecNumber>
    </recommendedName>
</protein>
<feature type="active site" evidence="4">
    <location>
        <position position="135"/>
    </location>
</feature>
<feature type="active site" evidence="4">
    <location>
        <position position="15"/>
    </location>
</feature>
<evidence type="ECO:0000256" key="2">
    <source>
        <dbReference type="ARBA" id="ARBA00039140"/>
    </source>
</evidence>
<evidence type="ECO:0000256" key="4">
    <source>
        <dbReference type="PROSITE-ProRule" id="PRU00050"/>
    </source>
</evidence>
<dbReference type="PANTHER" id="PTHR42872:SF6">
    <property type="entry name" value="PROTEIN-GLUTAMATE METHYLESTERASE_PROTEIN-GLUTAMINE GLUTAMINASE"/>
    <property type="match status" value="1"/>
</dbReference>
<keyword evidence="4" id="KW-0145">Chemotaxis</keyword>
<dbReference type="InterPro" id="IPR035909">
    <property type="entry name" value="CheB_C"/>
</dbReference>
<dbReference type="CDD" id="cd16433">
    <property type="entry name" value="CheB"/>
    <property type="match status" value="1"/>
</dbReference>
<dbReference type="InterPro" id="IPR011247">
    <property type="entry name" value="Chemotax_prot-Glu_Me-esterase"/>
</dbReference>
<dbReference type="PIRSF" id="PIRSF036461">
    <property type="entry name" value="Chmtx_methlestr"/>
    <property type="match status" value="1"/>
</dbReference>
<dbReference type="GO" id="GO:0000156">
    <property type="term" value="F:phosphorelay response regulator activity"/>
    <property type="evidence" value="ECO:0007669"/>
    <property type="project" value="InterPro"/>
</dbReference>
<evidence type="ECO:0000256" key="1">
    <source>
        <dbReference type="ARBA" id="ARBA00022801"/>
    </source>
</evidence>
<evidence type="ECO:0000256" key="3">
    <source>
        <dbReference type="ARBA" id="ARBA00048267"/>
    </source>
</evidence>
<comment type="caution">
    <text evidence="6">The sequence shown here is derived from an EMBL/GenBank/DDBJ whole genome shotgun (WGS) entry which is preliminary data.</text>
</comment>
<dbReference type="Gene3D" id="3.40.50.180">
    <property type="entry name" value="Methylesterase CheB, C-terminal domain"/>
    <property type="match status" value="1"/>
</dbReference>
<dbReference type="PANTHER" id="PTHR42872">
    <property type="entry name" value="PROTEIN-GLUTAMATE METHYLESTERASE/PROTEIN-GLUTAMINE GLUTAMINASE"/>
    <property type="match status" value="1"/>
</dbReference>
<dbReference type="EMBL" id="BMIL01000002">
    <property type="protein sequence ID" value="GGC57527.1"/>
    <property type="molecule type" value="Genomic_DNA"/>
</dbReference>
<evidence type="ECO:0000313" key="7">
    <source>
        <dbReference type="Proteomes" id="UP000651668"/>
    </source>
</evidence>